<dbReference type="PANTHER" id="PTHR44845:SF7">
    <property type="entry name" value="PLIPASTATIN SYNTHASE SUBUNIT D"/>
    <property type="match status" value="1"/>
</dbReference>
<dbReference type="Gene3D" id="3.40.50.980">
    <property type="match status" value="2"/>
</dbReference>
<dbReference type="PANTHER" id="PTHR44845">
    <property type="entry name" value="CARRIER DOMAIN-CONTAINING PROTEIN"/>
    <property type="match status" value="1"/>
</dbReference>
<dbReference type="RefSeq" id="WP_051503061.1">
    <property type="nucleotide sequence ID" value="NZ_JACJTA010000021.1"/>
</dbReference>
<dbReference type="InterPro" id="IPR036736">
    <property type="entry name" value="ACP-like_sf"/>
</dbReference>
<dbReference type="InterPro" id="IPR010080">
    <property type="entry name" value="Thioester_reductase-like_dom"/>
</dbReference>
<dbReference type="InterPro" id="IPR010071">
    <property type="entry name" value="AA_adenyl_dom"/>
</dbReference>
<protein>
    <submittedName>
        <fullName evidence="5">Amino acid adenylation domain-containing protein</fullName>
    </submittedName>
</protein>
<keyword evidence="3" id="KW-0808">Transferase</keyword>
<evidence type="ECO:0000259" key="4">
    <source>
        <dbReference type="PROSITE" id="PS50075"/>
    </source>
</evidence>
<evidence type="ECO:0000313" key="5">
    <source>
        <dbReference type="EMBL" id="MBD2605305.1"/>
    </source>
</evidence>
<gene>
    <name evidence="5" type="ORF">H6G81_12345</name>
</gene>
<evidence type="ECO:0000313" key="6">
    <source>
        <dbReference type="Proteomes" id="UP000660380"/>
    </source>
</evidence>
<dbReference type="SUPFAM" id="SSF56801">
    <property type="entry name" value="Acetyl-CoA synthetase-like"/>
    <property type="match status" value="1"/>
</dbReference>
<dbReference type="CDD" id="cd05235">
    <property type="entry name" value="SDR_e1"/>
    <property type="match status" value="1"/>
</dbReference>
<accession>A0ABR8GQ95</accession>
<feature type="domain" description="Carrier" evidence="4">
    <location>
        <begin position="936"/>
        <end position="1011"/>
    </location>
</feature>
<keyword evidence="2" id="KW-0597">Phosphoprotein</keyword>
<dbReference type="NCBIfam" id="TIGR01746">
    <property type="entry name" value="Thioester-redct"/>
    <property type="match status" value="1"/>
</dbReference>
<keyword evidence="1" id="KW-0596">Phosphopantetheine</keyword>
<dbReference type="Pfam" id="PF13193">
    <property type="entry name" value="AMP-binding_C"/>
    <property type="match status" value="1"/>
</dbReference>
<comment type="caution">
    <text evidence="5">The sequence shown here is derived from an EMBL/GenBank/DDBJ whole genome shotgun (WGS) entry which is preliminary data.</text>
</comment>
<dbReference type="Gene3D" id="3.30.300.30">
    <property type="match status" value="2"/>
</dbReference>
<name>A0ABR8GQ95_9CYAN</name>
<dbReference type="InterPro" id="IPR013120">
    <property type="entry name" value="FAR_NAD-bd"/>
</dbReference>
<dbReference type="InterPro" id="IPR013217">
    <property type="entry name" value="Methyltransf_12"/>
</dbReference>
<organism evidence="5 6">
    <name type="scientific">Scytonema hofmannii FACHB-248</name>
    <dbReference type="NCBI Taxonomy" id="1842502"/>
    <lineage>
        <taxon>Bacteria</taxon>
        <taxon>Bacillati</taxon>
        <taxon>Cyanobacteriota</taxon>
        <taxon>Cyanophyceae</taxon>
        <taxon>Nostocales</taxon>
        <taxon>Scytonemataceae</taxon>
        <taxon>Scytonema</taxon>
    </lineage>
</organism>
<dbReference type="SUPFAM" id="SSF53335">
    <property type="entry name" value="S-adenosyl-L-methionine-dependent methyltransferases"/>
    <property type="match status" value="1"/>
</dbReference>
<dbReference type="InterPro" id="IPR029063">
    <property type="entry name" value="SAM-dependent_MTases_sf"/>
</dbReference>
<dbReference type="Gene3D" id="2.30.38.10">
    <property type="entry name" value="Luciferase, Domain 3"/>
    <property type="match status" value="1"/>
</dbReference>
<dbReference type="InterPro" id="IPR025110">
    <property type="entry name" value="AMP-bd_C"/>
</dbReference>
<dbReference type="CDD" id="cd12116">
    <property type="entry name" value="A_NRPS_Ta1_like"/>
    <property type="match status" value="1"/>
</dbReference>
<dbReference type="InterPro" id="IPR009081">
    <property type="entry name" value="PP-bd_ACP"/>
</dbReference>
<proteinExistence type="predicted"/>
<dbReference type="InterPro" id="IPR000873">
    <property type="entry name" value="AMP-dep_synth/lig_dom"/>
</dbReference>
<dbReference type="Gene3D" id="3.40.50.720">
    <property type="entry name" value="NAD(P)-binding Rossmann-like Domain"/>
    <property type="match status" value="1"/>
</dbReference>
<dbReference type="InterPro" id="IPR045851">
    <property type="entry name" value="AMP-bd_C_sf"/>
</dbReference>
<dbReference type="Pfam" id="PF08242">
    <property type="entry name" value="Methyltransf_12"/>
    <property type="match status" value="1"/>
</dbReference>
<evidence type="ECO:0000256" key="3">
    <source>
        <dbReference type="ARBA" id="ARBA00022679"/>
    </source>
</evidence>
<dbReference type="Proteomes" id="UP000660380">
    <property type="component" value="Unassembled WGS sequence"/>
</dbReference>
<dbReference type="Pfam" id="PF07993">
    <property type="entry name" value="NAD_binding_4"/>
    <property type="match status" value="1"/>
</dbReference>
<dbReference type="PIRSF" id="PIRSF001617">
    <property type="entry name" value="Alpha-AR"/>
    <property type="match status" value="1"/>
</dbReference>
<evidence type="ECO:0000256" key="1">
    <source>
        <dbReference type="ARBA" id="ARBA00022450"/>
    </source>
</evidence>
<dbReference type="Pfam" id="PF00550">
    <property type="entry name" value="PP-binding"/>
    <property type="match status" value="1"/>
</dbReference>
<dbReference type="EMBL" id="JACJTA010000021">
    <property type="protein sequence ID" value="MBD2605305.1"/>
    <property type="molecule type" value="Genomic_DNA"/>
</dbReference>
<sequence length="1421" mass="158209">MEAYYNQTACVHQLFEDQVEQIPNSVAVIFEDQQLTYKEINRLSNKVAHYLRTLGVRPEVLVGICMERSPYTIIALLGILKAGAAYLPLDPVYPQKRIALMLGDAQVSVILTQSKLRDILDASIITQPSIVVCIDSDWHKIDSQSDENPVSGVTPDNLAYTIYTSGSTGKPKGVQIEHRSVVNFLTSMRREPGMTAEDILVAVTTISFDIAGLEIYLPLSVGARLVLMSREVATNGELLKEQLNSMNATIMQATPATWQMLLAAGWQGNKHLKILCGGEALTQKLASELLQRCCSLWNLYGPTETTIWSTVYKVESKDATISIGGAIANTQIYLLDQNLRHQTDPVETVPIGVAGELYIGGIGVARGYLNQPDLTNERFICDPFSGKAGTHLYKTGDLARYLSDGNIEFIGRIDHQVKIRGFRIELGEIEQVLTQHPAVREAVVTCGEDKIGDKRLIAYVVPQDQSQDVSFKQTAQWQQIWDDAYSQPTAEIDPTFNINGWNNSYTGLPVPAEEVREWVDHTVARILSLKPKQILEIGCGTGLLLFRIAPHCKYYCGTDIAAASVSYIEQQLHSSQQDWSQVKLYQRAADNLEGIGDETFDAVVINSVIQYFPSIDYLVSVLESAIARVAPGGFVFVGDVRSLPLLSAFHTSVQLYQAPPSLSTNQLHQHIQERLNQEKGLVIDPAFFTALQQYLPQISNVQIQIKRGRYHNELVRFRYDVILQVGGEVAIMVEHPWLDWQQEQLTLPALRQLLVAEPEILGIRHVPNARILADVKAIELLASSNALQNVAQLRESLREITQAAVDPEDIWALSAELPYTVEINWSNSGDDGHYDVVFKRVTPQLLTDRQSKGVDTSDKKGSDWSVFANNPTQENATQQLVPQLRSYLKANLADHMIPSSFVIMDSLPLTPSKKVDRRSLPEPNQTRPDLEVAYVAPRNSIEQQLAQIWEQVLAIEPIGIYDNFFELGGHSLLAPQLLTQMEEVFQVKLSLMYLFEKPTVAGLAEVINSCFQSGILVNLNTTTIQNLQADAVLDPTILPPASNFELLTEPANIFLTGATGFLGAFLLQELLLSTQANIYCLVRAGNVDQVQDKIPKNLQSYALEDESFSSRIIPVFGDLSKPLLGLSEEQFEQLAQNIDVIYHNGAMVNLIYPYSLLRSTNVLGTQEILRLSTQIKLKPVHYISSLAVFESHAYAGKKSISEQEYINDSAIPADGYGQSKWVAEKLLMASRARGIPVCIYRPGMITGHSQTGVTNTDDLMCRLLKGFIQMGSAPDLDLFMDMIPVDYVSRAIVHLSRQKESVGKVFHLVNQQPLHLSKIIQEINSLGYPVQQISYEKWQADLINASKRSEENALISVLPLVTEKNYGQQKTYLENSSMGWQAFDCQNTLEGLAGTSIVCPPVDARLLSTYFNYFVSSNFLF</sequence>
<dbReference type="NCBIfam" id="TIGR01733">
    <property type="entry name" value="AA-adenyl-dom"/>
    <property type="match status" value="1"/>
</dbReference>
<dbReference type="Gene3D" id="3.40.50.150">
    <property type="entry name" value="Vaccinia Virus protein VP39"/>
    <property type="match status" value="1"/>
</dbReference>
<keyword evidence="6" id="KW-1185">Reference proteome</keyword>
<evidence type="ECO:0000256" key="2">
    <source>
        <dbReference type="ARBA" id="ARBA00022553"/>
    </source>
</evidence>
<reference evidence="5 6" key="1">
    <citation type="journal article" date="2020" name="ISME J.">
        <title>Comparative genomics reveals insights into cyanobacterial evolution and habitat adaptation.</title>
        <authorList>
            <person name="Chen M.Y."/>
            <person name="Teng W.K."/>
            <person name="Zhao L."/>
            <person name="Hu C.X."/>
            <person name="Zhou Y.K."/>
            <person name="Han B.P."/>
            <person name="Song L.R."/>
            <person name="Shu W.S."/>
        </authorList>
    </citation>
    <scope>NUCLEOTIDE SEQUENCE [LARGE SCALE GENOMIC DNA]</scope>
    <source>
        <strain evidence="5 6">FACHB-248</strain>
    </source>
</reference>
<dbReference type="Pfam" id="PF00501">
    <property type="entry name" value="AMP-binding"/>
    <property type="match status" value="1"/>
</dbReference>
<dbReference type="InterPro" id="IPR036291">
    <property type="entry name" value="NAD(P)-bd_dom_sf"/>
</dbReference>
<dbReference type="Gene3D" id="1.10.1200.10">
    <property type="entry name" value="ACP-like"/>
    <property type="match status" value="1"/>
</dbReference>
<dbReference type="SUPFAM" id="SSF47336">
    <property type="entry name" value="ACP-like"/>
    <property type="match status" value="1"/>
</dbReference>
<dbReference type="PROSITE" id="PS50075">
    <property type="entry name" value="CARRIER"/>
    <property type="match status" value="1"/>
</dbReference>
<dbReference type="SUPFAM" id="SSF51735">
    <property type="entry name" value="NAD(P)-binding Rossmann-fold domains"/>
    <property type="match status" value="1"/>
</dbReference>
<dbReference type="CDD" id="cd02440">
    <property type="entry name" value="AdoMet_MTases"/>
    <property type="match status" value="1"/>
</dbReference>